<accession>A0A0G4FHE3</accession>
<proteinExistence type="predicted"/>
<dbReference type="Proteomes" id="UP000041254">
    <property type="component" value="Unassembled WGS sequence"/>
</dbReference>
<reference evidence="1 2" key="1">
    <citation type="submission" date="2014-11" db="EMBL/GenBank/DDBJ databases">
        <authorList>
            <person name="Zhu J."/>
            <person name="Qi W."/>
            <person name="Song R."/>
        </authorList>
    </citation>
    <scope>NUCLEOTIDE SEQUENCE [LARGE SCALE GENOMIC DNA]</scope>
</reference>
<evidence type="ECO:0000313" key="2">
    <source>
        <dbReference type="Proteomes" id="UP000041254"/>
    </source>
</evidence>
<sequence>MFRLSCLSDADDLFPYKLYVVVVRSEELHNRIQACQAITTAISPANGFLVQVLPPESAVDDPTKLLIYIKAAKGREHATMIQTAVETIHQDMRITNKANITLYAQKFTKMSNMEYLPTVEYSQPAIAEGTQTSPPQVLPFASPINMAPHRRGLPPSGLQPECGSLPYGGGPYPTVMPPMVGQWWQGATERWSGLLRWCIRRAARTYRPTCTHSTVTACRSGGTVAKLNTKQPNETPRSGQTRDCCRVVQVEDSMMVKYWPAASPRRASACAYDMY</sequence>
<dbReference type="InParanoid" id="A0A0G4FHE3"/>
<gene>
    <name evidence="1" type="ORF">Vbra_5842</name>
</gene>
<organism evidence="1 2">
    <name type="scientific">Vitrella brassicaformis (strain CCMP3155)</name>
    <dbReference type="NCBI Taxonomy" id="1169540"/>
    <lineage>
        <taxon>Eukaryota</taxon>
        <taxon>Sar</taxon>
        <taxon>Alveolata</taxon>
        <taxon>Colpodellida</taxon>
        <taxon>Vitrellaceae</taxon>
        <taxon>Vitrella</taxon>
    </lineage>
</organism>
<dbReference type="EMBL" id="CDMY01000439">
    <property type="protein sequence ID" value="CEM12929.1"/>
    <property type="molecule type" value="Genomic_DNA"/>
</dbReference>
<dbReference type="AlphaFoldDB" id="A0A0G4FHE3"/>
<evidence type="ECO:0000313" key="1">
    <source>
        <dbReference type="EMBL" id="CEM12929.1"/>
    </source>
</evidence>
<protein>
    <submittedName>
        <fullName evidence="1">Uncharacterized protein</fullName>
    </submittedName>
</protein>
<dbReference type="VEuPathDB" id="CryptoDB:Vbra_5842"/>
<keyword evidence="2" id="KW-1185">Reference proteome</keyword>
<name>A0A0G4FHE3_VITBC</name>